<name>A0A6J7XEI6_9CAUD</name>
<organism evidence="3">
    <name type="scientific">uncultured Caudovirales phage</name>
    <dbReference type="NCBI Taxonomy" id="2100421"/>
    <lineage>
        <taxon>Viruses</taxon>
        <taxon>Duplodnaviria</taxon>
        <taxon>Heunggongvirae</taxon>
        <taxon>Uroviricota</taxon>
        <taxon>Caudoviricetes</taxon>
        <taxon>Peduoviridae</taxon>
        <taxon>Maltschvirus</taxon>
        <taxon>Maltschvirus maltsch</taxon>
    </lineage>
</organism>
<dbReference type="EMBL" id="LR797484">
    <property type="protein sequence ID" value="CAB4219742.1"/>
    <property type="molecule type" value="Genomic_DNA"/>
</dbReference>
<gene>
    <name evidence="1" type="ORF">UFOVP1113_34</name>
    <name evidence="3" type="ORF">UFOVP1563_20</name>
    <name evidence="2" type="ORF">UFOVP1627_2</name>
</gene>
<evidence type="ECO:0000313" key="3">
    <source>
        <dbReference type="EMBL" id="CAB5229630.1"/>
    </source>
</evidence>
<evidence type="ECO:0000313" key="2">
    <source>
        <dbReference type="EMBL" id="CAB4219742.1"/>
    </source>
</evidence>
<accession>A0A6J7XEI6</accession>
<dbReference type="EMBL" id="LR798404">
    <property type="protein sequence ID" value="CAB5229630.1"/>
    <property type="molecule type" value="Genomic_DNA"/>
</dbReference>
<dbReference type="EMBL" id="LR797072">
    <property type="protein sequence ID" value="CAB4184774.1"/>
    <property type="molecule type" value="Genomic_DNA"/>
</dbReference>
<proteinExistence type="predicted"/>
<evidence type="ECO:0000313" key="1">
    <source>
        <dbReference type="EMBL" id="CAB4184774.1"/>
    </source>
</evidence>
<protein>
    <submittedName>
        <fullName evidence="3">Uncharacterized protein</fullName>
    </submittedName>
</protein>
<sequence length="96" mass="10806">MNSFNVWYSIVTDESAENGDFHEIGLVGNNVSLRDGIKLLASDSPHNDSCDVQCDNFVITVNYGRDFLSGLFENKYLHIPRNTTPSSLARIHNLFK</sequence>
<reference evidence="3" key="1">
    <citation type="submission" date="2020-05" db="EMBL/GenBank/DDBJ databases">
        <authorList>
            <person name="Chiriac C."/>
            <person name="Salcher M."/>
            <person name="Ghai R."/>
            <person name="Kavagutti S V."/>
        </authorList>
    </citation>
    <scope>NUCLEOTIDE SEQUENCE</scope>
</reference>